<evidence type="ECO:0000256" key="4">
    <source>
        <dbReference type="ARBA" id="ARBA00023136"/>
    </source>
</evidence>
<dbReference type="GO" id="GO:0005789">
    <property type="term" value="C:endoplasmic reticulum membrane"/>
    <property type="evidence" value="ECO:0007669"/>
    <property type="project" value="InterPro"/>
</dbReference>
<keyword evidence="3 5" id="KW-1133">Transmembrane helix</keyword>
<dbReference type="VEuPathDB" id="MicrosporidiaDB:NCER_101008"/>
<evidence type="ECO:0000256" key="1">
    <source>
        <dbReference type="ARBA" id="ARBA00004141"/>
    </source>
</evidence>
<keyword evidence="2 5" id="KW-0812">Transmembrane</keyword>
<feature type="transmembrane region" description="Helical" evidence="5">
    <location>
        <begin position="86"/>
        <end position="102"/>
    </location>
</feature>
<reference evidence="6 7" key="1">
    <citation type="journal article" date="2015" name="Environ. Microbiol.">
        <title>Genome analyses suggest the presence of polyploidy and recent human-driven expansions in eight global populations of the honeybee pathogen Nosema ceranae.</title>
        <authorList>
            <person name="Pelin A."/>
            <person name="Selman M."/>
            <person name="Aris-Brosou S."/>
            <person name="Farinelli L."/>
            <person name="Corradi N."/>
        </authorList>
    </citation>
    <scope>NUCLEOTIDE SEQUENCE [LARGE SCALE GENOMIC DNA]</scope>
    <source>
        <strain evidence="6 7">PA08 1199</strain>
    </source>
</reference>
<evidence type="ECO:0000256" key="5">
    <source>
        <dbReference type="SAM" id="Phobius"/>
    </source>
</evidence>
<dbReference type="OMA" id="WTAYILI"/>
<dbReference type="GeneID" id="36320908"/>
<dbReference type="Pfam" id="PF04061">
    <property type="entry name" value="ORMDL"/>
    <property type="match status" value="1"/>
</dbReference>
<proteinExistence type="predicted"/>
<dbReference type="AlphaFoldDB" id="A0A0F9YPS7"/>
<gene>
    <name evidence="6" type="ORF">AAJ76_5400010332</name>
</gene>
<dbReference type="EMBL" id="JPQZ01000054">
    <property type="protein sequence ID" value="KKO74637.1"/>
    <property type="molecule type" value="Genomic_DNA"/>
</dbReference>
<dbReference type="VEuPathDB" id="MicrosporidiaDB:G9O61_00g001350"/>
<comment type="caution">
    <text evidence="6">The sequence shown here is derived from an EMBL/GenBank/DDBJ whole genome shotgun (WGS) entry which is preliminary data.</text>
</comment>
<evidence type="ECO:0000256" key="3">
    <source>
        <dbReference type="ARBA" id="ARBA00022989"/>
    </source>
</evidence>
<feature type="transmembrane region" description="Helical" evidence="5">
    <location>
        <begin position="40"/>
        <end position="57"/>
    </location>
</feature>
<dbReference type="PANTHER" id="PTHR12665">
    <property type="entry name" value="ORMDL PROTEINS"/>
    <property type="match status" value="1"/>
</dbReference>
<protein>
    <submittedName>
        <fullName evidence="6">Ormdl family protein</fullName>
    </submittedName>
</protein>
<dbReference type="OrthoDB" id="1932233at2759"/>
<sequence length="143" mass="17441">MRVDISENISWIFQKESWFIHVVLTAILKLTIYQFFSDNISWQLCIIAYNIITFYFFHWKVGDPFSQDFYNYTFWEQIVEQSEDTIQVRFLALYPAILFIIINKFVNWNPYLLCIYVVTLFMVTIPKLSFMHLKRIFGYRSRN</sequence>
<feature type="transmembrane region" description="Helical" evidence="5">
    <location>
        <begin position="108"/>
        <end position="130"/>
    </location>
</feature>
<accession>A0A0F9YPS7</accession>
<name>A0A0F9YPS7_9MICR</name>
<dbReference type="InterPro" id="IPR007203">
    <property type="entry name" value="ORMDL"/>
</dbReference>
<dbReference type="RefSeq" id="XP_024330379.1">
    <property type="nucleotide sequence ID" value="XM_024475960.1"/>
</dbReference>
<organism evidence="6 7">
    <name type="scientific">Vairimorpha ceranae</name>
    <dbReference type="NCBI Taxonomy" id="40302"/>
    <lineage>
        <taxon>Eukaryota</taxon>
        <taxon>Fungi</taxon>
        <taxon>Fungi incertae sedis</taxon>
        <taxon>Microsporidia</taxon>
        <taxon>Nosematidae</taxon>
        <taxon>Vairimorpha</taxon>
    </lineage>
</organism>
<evidence type="ECO:0000313" key="7">
    <source>
        <dbReference type="Proteomes" id="UP000034350"/>
    </source>
</evidence>
<keyword evidence="4 5" id="KW-0472">Membrane</keyword>
<feature type="transmembrane region" description="Helical" evidence="5">
    <location>
        <begin position="18"/>
        <end position="34"/>
    </location>
</feature>
<dbReference type="Proteomes" id="UP000034350">
    <property type="component" value="Unassembled WGS sequence"/>
</dbReference>
<evidence type="ECO:0000313" key="6">
    <source>
        <dbReference type="EMBL" id="KKO74637.1"/>
    </source>
</evidence>
<comment type="subcellular location">
    <subcellularLocation>
        <location evidence="1">Membrane</location>
        <topology evidence="1">Multi-pass membrane protein</topology>
    </subcellularLocation>
</comment>
<keyword evidence="7" id="KW-1185">Reference proteome</keyword>
<evidence type="ECO:0000256" key="2">
    <source>
        <dbReference type="ARBA" id="ARBA00022692"/>
    </source>
</evidence>
<dbReference type="VEuPathDB" id="MicrosporidiaDB:AAJ76_5400010332"/>